<name>A0AAD1XNB1_EUPCR</name>
<organism evidence="2 3">
    <name type="scientific">Euplotes crassus</name>
    <dbReference type="NCBI Taxonomy" id="5936"/>
    <lineage>
        <taxon>Eukaryota</taxon>
        <taxon>Sar</taxon>
        <taxon>Alveolata</taxon>
        <taxon>Ciliophora</taxon>
        <taxon>Intramacronucleata</taxon>
        <taxon>Spirotrichea</taxon>
        <taxon>Hypotrichia</taxon>
        <taxon>Euplotida</taxon>
        <taxon>Euplotidae</taxon>
        <taxon>Moneuplotes</taxon>
    </lineage>
</organism>
<keyword evidence="3" id="KW-1185">Reference proteome</keyword>
<protein>
    <recommendedName>
        <fullName evidence="1">EF-hand domain-containing protein</fullName>
    </recommendedName>
</protein>
<evidence type="ECO:0000313" key="3">
    <source>
        <dbReference type="Proteomes" id="UP001295684"/>
    </source>
</evidence>
<sequence>MDLVIIKKLPKIFKPGYPRSTDELSAHEEAKGKEVFDKFDVDAKNKIGYEELKALFLYLNIILKDEMLDQYLRYSIKYDEESKYNGKDTSQVFSSLNYSQFQTVFKCILTHQSEYFRAIYNKQENEIDYGDLATTAIYYAKKAFKKYSSNGNEDAQEDLDDIDEERFKEFLAKEMEVEDPDCESSIAQTQI</sequence>
<dbReference type="InterPro" id="IPR011992">
    <property type="entry name" value="EF-hand-dom_pair"/>
</dbReference>
<comment type="caution">
    <text evidence="2">The sequence shown here is derived from an EMBL/GenBank/DDBJ whole genome shotgun (WGS) entry which is preliminary data.</text>
</comment>
<feature type="domain" description="EF-hand" evidence="1">
    <location>
        <begin position="27"/>
        <end position="62"/>
    </location>
</feature>
<dbReference type="InterPro" id="IPR002048">
    <property type="entry name" value="EF_hand_dom"/>
</dbReference>
<evidence type="ECO:0000259" key="1">
    <source>
        <dbReference type="PROSITE" id="PS50222"/>
    </source>
</evidence>
<evidence type="ECO:0000313" key="2">
    <source>
        <dbReference type="EMBL" id="CAI2375813.1"/>
    </source>
</evidence>
<accession>A0AAD1XNB1</accession>
<dbReference type="SUPFAM" id="SSF47473">
    <property type="entry name" value="EF-hand"/>
    <property type="match status" value="1"/>
</dbReference>
<proteinExistence type="predicted"/>
<dbReference type="Proteomes" id="UP001295684">
    <property type="component" value="Unassembled WGS sequence"/>
</dbReference>
<reference evidence="2" key="1">
    <citation type="submission" date="2023-07" db="EMBL/GenBank/DDBJ databases">
        <authorList>
            <consortium name="AG Swart"/>
            <person name="Singh M."/>
            <person name="Singh A."/>
            <person name="Seah K."/>
            <person name="Emmerich C."/>
        </authorList>
    </citation>
    <scope>NUCLEOTIDE SEQUENCE</scope>
    <source>
        <strain evidence="2">DP1</strain>
    </source>
</reference>
<dbReference type="PROSITE" id="PS50222">
    <property type="entry name" value="EF_HAND_2"/>
    <property type="match status" value="1"/>
</dbReference>
<dbReference type="GO" id="GO:0005509">
    <property type="term" value="F:calcium ion binding"/>
    <property type="evidence" value="ECO:0007669"/>
    <property type="project" value="InterPro"/>
</dbReference>
<dbReference type="EMBL" id="CAMPGE010017319">
    <property type="protein sequence ID" value="CAI2375813.1"/>
    <property type="molecule type" value="Genomic_DNA"/>
</dbReference>
<dbReference type="Gene3D" id="1.10.238.10">
    <property type="entry name" value="EF-hand"/>
    <property type="match status" value="1"/>
</dbReference>
<gene>
    <name evidence="2" type="ORF">ECRASSUSDP1_LOCUS17178</name>
</gene>
<dbReference type="AlphaFoldDB" id="A0AAD1XNB1"/>